<dbReference type="GO" id="GO:0008914">
    <property type="term" value="F:leucyl-tRNA--protein transferase activity"/>
    <property type="evidence" value="ECO:0007669"/>
    <property type="project" value="InterPro"/>
</dbReference>
<reference evidence="5" key="1">
    <citation type="submission" date="2020-05" db="EMBL/GenBank/DDBJ databases">
        <authorList>
            <person name="Chiriac C."/>
            <person name="Salcher M."/>
            <person name="Ghai R."/>
            <person name="Kavagutti S V."/>
        </authorList>
    </citation>
    <scope>NUCLEOTIDE SEQUENCE</scope>
</reference>
<dbReference type="EMBL" id="CAFBPU010000048">
    <property type="protein sequence ID" value="CAB5037903.1"/>
    <property type="molecule type" value="Genomic_DNA"/>
</dbReference>
<evidence type="ECO:0000313" key="5">
    <source>
        <dbReference type="EMBL" id="CAB5037903.1"/>
    </source>
</evidence>
<accession>A0A6J7S9M5</accession>
<dbReference type="Gene3D" id="3.30.70.3550">
    <property type="entry name" value="Leucyl/phenylalanyl-tRNA-protein transferase, N-terminal domain"/>
    <property type="match status" value="1"/>
</dbReference>
<organism evidence="5">
    <name type="scientific">freshwater metagenome</name>
    <dbReference type="NCBI Taxonomy" id="449393"/>
    <lineage>
        <taxon>unclassified sequences</taxon>
        <taxon>metagenomes</taxon>
        <taxon>ecological metagenomes</taxon>
    </lineage>
</organism>
<dbReference type="InterPro" id="IPR042203">
    <property type="entry name" value="Leu/Phe-tRNA_Trfase_C"/>
</dbReference>
<dbReference type="HAMAP" id="MF_00688">
    <property type="entry name" value="Leu_Phe_trans"/>
    <property type="match status" value="1"/>
</dbReference>
<sequence length="232" mass="24809">MGARVIPVEPPPTSWVLPDPAAAEPGLELLGVGADLEPGTILAGYRAGLFPMPVKRRGPIGWWSPDPRGILPLEGLARSKSLRRSCRRYEVTVDTSFPEVLAACGDPRRPGGWITPDVRSAYTELHRLGWAHSVETRTPEGDLVGGLYGIEIGGLFAGESMFSLATDASKVALVALVDRLRQAPGTGGRPGSGRLLDVQWRTDHLGSLGVVAIARDRYLALLERALVLPPAL</sequence>
<dbReference type="NCBIfam" id="TIGR00667">
    <property type="entry name" value="aat"/>
    <property type="match status" value="1"/>
</dbReference>
<keyword evidence="2" id="KW-0808">Transferase</keyword>
<dbReference type="InterPro" id="IPR042221">
    <property type="entry name" value="Leu/Phe-tRNA_Trfase_N"/>
</dbReference>
<name>A0A6J7S9M5_9ZZZZ</name>
<dbReference type="PANTHER" id="PTHR30098">
    <property type="entry name" value="LEUCYL/PHENYLALANYL-TRNA--PROTEIN TRANSFERASE"/>
    <property type="match status" value="1"/>
</dbReference>
<protein>
    <submittedName>
        <fullName evidence="5">Unannotated protein</fullName>
    </submittedName>
</protein>
<dbReference type="AlphaFoldDB" id="A0A6J7S9M5"/>
<dbReference type="InterPro" id="IPR016181">
    <property type="entry name" value="Acyl_CoA_acyltransferase"/>
</dbReference>
<proteinExistence type="inferred from homology"/>
<dbReference type="GO" id="GO:0030163">
    <property type="term" value="P:protein catabolic process"/>
    <property type="evidence" value="ECO:0007669"/>
    <property type="project" value="InterPro"/>
</dbReference>
<dbReference type="SUPFAM" id="SSF55729">
    <property type="entry name" value="Acyl-CoA N-acyltransferases (Nat)"/>
    <property type="match status" value="1"/>
</dbReference>
<dbReference type="Gene3D" id="3.40.630.70">
    <property type="entry name" value="Leucyl/phenylalanyl-tRNA-protein transferase, C-terminal domain"/>
    <property type="match status" value="1"/>
</dbReference>
<dbReference type="InterPro" id="IPR004616">
    <property type="entry name" value="Leu/Phe-tRNA_Trfase"/>
</dbReference>
<dbReference type="EMBL" id="CAFBND010000153">
    <property type="protein sequence ID" value="CAB4960534.1"/>
    <property type="molecule type" value="Genomic_DNA"/>
</dbReference>
<dbReference type="PANTHER" id="PTHR30098:SF2">
    <property type="entry name" value="LEUCYL_PHENYLALANYL-TRNA--PROTEIN TRANSFERASE"/>
    <property type="match status" value="1"/>
</dbReference>
<keyword evidence="3" id="KW-0012">Acyltransferase</keyword>
<evidence type="ECO:0000256" key="1">
    <source>
        <dbReference type="ARBA" id="ARBA00022490"/>
    </source>
</evidence>
<dbReference type="Pfam" id="PF03588">
    <property type="entry name" value="Leu_Phe_trans"/>
    <property type="match status" value="1"/>
</dbReference>
<gene>
    <name evidence="4" type="ORF">UFOPK3752_02248</name>
    <name evidence="5" type="ORF">UFOPK4150_01907</name>
</gene>
<evidence type="ECO:0000256" key="3">
    <source>
        <dbReference type="ARBA" id="ARBA00023315"/>
    </source>
</evidence>
<keyword evidence="1" id="KW-0963">Cytoplasm</keyword>
<evidence type="ECO:0000256" key="2">
    <source>
        <dbReference type="ARBA" id="ARBA00022679"/>
    </source>
</evidence>
<evidence type="ECO:0000313" key="4">
    <source>
        <dbReference type="EMBL" id="CAB4960534.1"/>
    </source>
</evidence>
<dbReference type="GO" id="GO:0005737">
    <property type="term" value="C:cytoplasm"/>
    <property type="evidence" value="ECO:0007669"/>
    <property type="project" value="TreeGrafter"/>
</dbReference>